<comment type="subcellular location">
    <subcellularLocation>
        <location evidence="1">Cell membrane</location>
        <topology evidence="1">Multi-pass membrane protein</topology>
    </subcellularLocation>
</comment>
<feature type="domain" description="Major facilitator superfamily (MFS) profile" evidence="6">
    <location>
        <begin position="54"/>
        <end position="451"/>
    </location>
</feature>
<dbReference type="PANTHER" id="PTHR23508">
    <property type="entry name" value="CARBOXYLIC ACID TRANSPORTER PROTEIN HOMOLOG"/>
    <property type="match status" value="1"/>
</dbReference>
<feature type="transmembrane region" description="Helical" evidence="5">
    <location>
        <begin position="430"/>
        <end position="447"/>
    </location>
</feature>
<comment type="caution">
    <text evidence="7">The sequence shown here is derived from an EMBL/GenBank/DDBJ whole genome shotgun (WGS) entry which is preliminary data.</text>
</comment>
<feature type="transmembrane region" description="Helical" evidence="5">
    <location>
        <begin position="408"/>
        <end position="424"/>
    </location>
</feature>
<dbReference type="InterPro" id="IPR011701">
    <property type="entry name" value="MFS"/>
</dbReference>
<evidence type="ECO:0000256" key="1">
    <source>
        <dbReference type="ARBA" id="ARBA00004651"/>
    </source>
</evidence>
<dbReference type="InterPro" id="IPR036259">
    <property type="entry name" value="MFS_trans_sf"/>
</dbReference>
<dbReference type="GO" id="GO:0005886">
    <property type="term" value="C:plasma membrane"/>
    <property type="evidence" value="ECO:0007669"/>
    <property type="project" value="UniProtKB-SubCell"/>
</dbReference>
<feature type="transmembrane region" description="Helical" evidence="5">
    <location>
        <begin position="118"/>
        <end position="138"/>
    </location>
</feature>
<feature type="transmembrane region" description="Helical" evidence="5">
    <location>
        <begin position="144"/>
        <end position="167"/>
    </location>
</feature>
<evidence type="ECO:0000313" key="7">
    <source>
        <dbReference type="EMBL" id="MBJ7602981.1"/>
    </source>
</evidence>
<dbReference type="InterPro" id="IPR020846">
    <property type="entry name" value="MFS_dom"/>
</dbReference>
<feature type="transmembrane region" description="Helical" evidence="5">
    <location>
        <begin position="362"/>
        <end position="387"/>
    </location>
</feature>
<dbReference type="Gene3D" id="1.20.1250.20">
    <property type="entry name" value="MFS general substrate transporter like domains"/>
    <property type="match status" value="1"/>
</dbReference>
<protein>
    <submittedName>
        <fullName evidence="7">MFS transporter</fullName>
    </submittedName>
</protein>
<evidence type="ECO:0000259" key="6">
    <source>
        <dbReference type="PROSITE" id="PS50850"/>
    </source>
</evidence>
<sequence>MPGPRLSAIHCGVPLAPRERRSRLADIARRPTQTPGRLISFEWYSAMRGSARGAFWSSFAGWSLDAYDYMIFSFAVTAIAATFGLTRGQTGLIATVTLVVSAFGGMAAGVLADRIGRVRTLMVTIAFYSVFTLLSGFAQSYEQLLFFRALQGLGFGGEWAAGAILVAELSDPVQRGRALGWIQSAWAIGWGLANLAFLIVFSLDHDKQAWRWLFWLGILPALLILYVRRTVKEPAVFQETRAAREKPEAGAERARRQPLAEIFSSGLLKTTLFASLLATGAQGGYYSFTTWLPTYLQTSRHLSVTGTGAFLFITIAGAFCGYIVSGYVNDWIGRRGTFAIYAVASAGMILLLTQLPADILRIVLPLVTFVLGFAASGIFSGFGSYLAELYPTRSRGAGQGFCYNSGRAVGALFPTAIGFLSASAGLSGAIAFGAGAYALCLVALLFLPETKGRELVAID</sequence>
<evidence type="ECO:0000256" key="5">
    <source>
        <dbReference type="SAM" id="Phobius"/>
    </source>
</evidence>
<dbReference type="Proteomes" id="UP000620075">
    <property type="component" value="Unassembled WGS sequence"/>
</dbReference>
<evidence type="ECO:0000256" key="4">
    <source>
        <dbReference type="ARBA" id="ARBA00023136"/>
    </source>
</evidence>
<feature type="transmembrane region" description="Helical" evidence="5">
    <location>
        <begin position="179"/>
        <end position="203"/>
    </location>
</feature>
<dbReference type="Pfam" id="PF07690">
    <property type="entry name" value="MFS_1"/>
    <property type="match status" value="1"/>
</dbReference>
<dbReference type="PROSITE" id="PS50850">
    <property type="entry name" value="MFS"/>
    <property type="match status" value="1"/>
</dbReference>
<name>A0A934K766_9BACT</name>
<dbReference type="SUPFAM" id="SSF103473">
    <property type="entry name" value="MFS general substrate transporter"/>
    <property type="match status" value="1"/>
</dbReference>
<feature type="transmembrane region" description="Helical" evidence="5">
    <location>
        <begin position="66"/>
        <end position="85"/>
    </location>
</feature>
<dbReference type="AlphaFoldDB" id="A0A934K766"/>
<dbReference type="PANTHER" id="PTHR23508:SF10">
    <property type="entry name" value="CARBOXYLIC ACID TRANSPORTER PROTEIN HOMOLOG"/>
    <property type="match status" value="1"/>
</dbReference>
<evidence type="ECO:0000313" key="8">
    <source>
        <dbReference type="Proteomes" id="UP000620075"/>
    </source>
</evidence>
<feature type="transmembrane region" description="Helical" evidence="5">
    <location>
        <begin position="301"/>
        <end position="324"/>
    </location>
</feature>
<feature type="transmembrane region" description="Helical" evidence="5">
    <location>
        <begin position="91"/>
        <end position="111"/>
    </location>
</feature>
<keyword evidence="3 5" id="KW-1133">Transmembrane helix</keyword>
<dbReference type="InterPro" id="IPR005829">
    <property type="entry name" value="Sugar_transporter_CS"/>
</dbReference>
<proteinExistence type="predicted"/>
<keyword evidence="4 5" id="KW-0472">Membrane</keyword>
<evidence type="ECO:0000256" key="3">
    <source>
        <dbReference type="ARBA" id="ARBA00022989"/>
    </source>
</evidence>
<feature type="transmembrane region" description="Helical" evidence="5">
    <location>
        <begin position="209"/>
        <end position="227"/>
    </location>
</feature>
<dbReference type="PROSITE" id="PS00217">
    <property type="entry name" value="SUGAR_TRANSPORT_2"/>
    <property type="match status" value="1"/>
</dbReference>
<reference evidence="7 8" key="1">
    <citation type="submission" date="2020-10" db="EMBL/GenBank/DDBJ databases">
        <title>Ca. Dormibacterota MAGs.</title>
        <authorList>
            <person name="Montgomery K."/>
        </authorList>
    </citation>
    <scope>NUCLEOTIDE SEQUENCE [LARGE SCALE GENOMIC DNA]</scope>
    <source>
        <strain evidence="7">SC8811_S16_3</strain>
    </source>
</reference>
<dbReference type="CDD" id="cd17371">
    <property type="entry name" value="MFS_MucK"/>
    <property type="match status" value="1"/>
</dbReference>
<evidence type="ECO:0000256" key="2">
    <source>
        <dbReference type="ARBA" id="ARBA00022692"/>
    </source>
</evidence>
<accession>A0A934K766</accession>
<gene>
    <name evidence="7" type="ORF">JF888_07305</name>
</gene>
<dbReference type="GO" id="GO:0046943">
    <property type="term" value="F:carboxylic acid transmembrane transporter activity"/>
    <property type="evidence" value="ECO:0007669"/>
    <property type="project" value="TreeGrafter"/>
</dbReference>
<dbReference type="EMBL" id="JAEKNQ010000029">
    <property type="protein sequence ID" value="MBJ7602981.1"/>
    <property type="molecule type" value="Genomic_DNA"/>
</dbReference>
<organism evidence="7 8">
    <name type="scientific">Candidatus Dormiibacter inghamiae</name>
    <dbReference type="NCBI Taxonomy" id="3127013"/>
    <lineage>
        <taxon>Bacteria</taxon>
        <taxon>Bacillati</taxon>
        <taxon>Candidatus Dormiibacterota</taxon>
        <taxon>Candidatus Dormibacteria</taxon>
        <taxon>Candidatus Dormibacterales</taxon>
        <taxon>Candidatus Dormibacteraceae</taxon>
        <taxon>Candidatus Dormiibacter</taxon>
    </lineage>
</organism>
<keyword evidence="2 5" id="KW-0812">Transmembrane</keyword>
<feature type="transmembrane region" description="Helical" evidence="5">
    <location>
        <begin position="336"/>
        <end position="356"/>
    </location>
</feature>